<dbReference type="Gene3D" id="3.40.50.300">
    <property type="entry name" value="P-loop containing nucleotide triphosphate hydrolases"/>
    <property type="match status" value="1"/>
</dbReference>
<dbReference type="InterPro" id="IPR027417">
    <property type="entry name" value="P-loop_NTPase"/>
</dbReference>
<protein>
    <submittedName>
        <fullName evidence="1">Sulfotransferase family protein</fullName>
    </submittedName>
</protein>
<gene>
    <name evidence="1" type="ORF">FB458_1678</name>
</gene>
<dbReference type="RefSeq" id="WP_246061517.1">
    <property type="nucleotide sequence ID" value="NZ_BAAAPR010000004.1"/>
</dbReference>
<sequence>MVLPRLGLVFLAYNKAGSSSIEAALHGERSALWEAYARVGHQALRRRGPWKHMDAREFESLFRWRPAVTSLHRVAVVRNPWDRMVSVYHYQRQSVPQKHGRATGLDFRDYVLAGGSGSAFTTFTDFAGDGHGRLKVGTVLRVESLDEDFTALCAERGLSGVSLPRKNTSARGDYRELYDDETREAVARAFAPDIERFGYTF</sequence>
<dbReference type="InterPro" id="IPR005331">
    <property type="entry name" value="Sulfotransferase"/>
</dbReference>
<dbReference type="EMBL" id="VFMN01000001">
    <property type="protein sequence ID" value="TQJ08588.1"/>
    <property type="molecule type" value="Genomic_DNA"/>
</dbReference>
<organism evidence="1 2">
    <name type="scientific">Lapillicoccus jejuensis</name>
    <dbReference type="NCBI Taxonomy" id="402171"/>
    <lineage>
        <taxon>Bacteria</taxon>
        <taxon>Bacillati</taxon>
        <taxon>Actinomycetota</taxon>
        <taxon>Actinomycetes</taxon>
        <taxon>Micrococcales</taxon>
        <taxon>Intrasporangiaceae</taxon>
        <taxon>Lapillicoccus</taxon>
    </lineage>
</organism>
<dbReference type="GO" id="GO:0016020">
    <property type="term" value="C:membrane"/>
    <property type="evidence" value="ECO:0007669"/>
    <property type="project" value="InterPro"/>
</dbReference>
<dbReference type="SUPFAM" id="SSF52540">
    <property type="entry name" value="P-loop containing nucleoside triphosphate hydrolases"/>
    <property type="match status" value="1"/>
</dbReference>
<dbReference type="AlphaFoldDB" id="A0A542DZR9"/>
<keyword evidence="2" id="KW-1185">Reference proteome</keyword>
<accession>A0A542DZR9</accession>
<name>A0A542DZR9_9MICO</name>
<evidence type="ECO:0000313" key="2">
    <source>
        <dbReference type="Proteomes" id="UP000317893"/>
    </source>
</evidence>
<reference evidence="1 2" key="1">
    <citation type="submission" date="2019-06" db="EMBL/GenBank/DDBJ databases">
        <title>Sequencing the genomes of 1000 actinobacteria strains.</title>
        <authorList>
            <person name="Klenk H.-P."/>
        </authorList>
    </citation>
    <scope>NUCLEOTIDE SEQUENCE [LARGE SCALE GENOMIC DNA]</scope>
    <source>
        <strain evidence="1 2">DSM 18607</strain>
    </source>
</reference>
<dbReference type="Proteomes" id="UP000317893">
    <property type="component" value="Unassembled WGS sequence"/>
</dbReference>
<comment type="caution">
    <text evidence="1">The sequence shown here is derived from an EMBL/GenBank/DDBJ whole genome shotgun (WGS) entry which is preliminary data.</text>
</comment>
<evidence type="ECO:0000313" key="1">
    <source>
        <dbReference type="EMBL" id="TQJ08588.1"/>
    </source>
</evidence>
<dbReference type="GO" id="GO:0008146">
    <property type="term" value="F:sulfotransferase activity"/>
    <property type="evidence" value="ECO:0007669"/>
    <property type="project" value="InterPro"/>
</dbReference>
<keyword evidence="1" id="KW-0808">Transferase</keyword>
<proteinExistence type="predicted"/>
<dbReference type="Pfam" id="PF03567">
    <property type="entry name" value="Sulfotransfer_2"/>
    <property type="match status" value="1"/>
</dbReference>